<geneLocation type="plasmid" evidence="2">
    <name>unnamed</name>
</geneLocation>
<organism evidence="2">
    <name type="scientific">Arthrobacter sp. K5</name>
    <dbReference type="NCBI Taxonomy" id="2839623"/>
    <lineage>
        <taxon>Bacteria</taxon>
        <taxon>Bacillati</taxon>
        <taxon>Actinomycetota</taxon>
        <taxon>Actinomycetes</taxon>
        <taxon>Micrococcales</taxon>
        <taxon>Micrococcaceae</taxon>
        <taxon>Arthrobacter</taxon>
    </lineage>
</organism>
<name>A0AAU8EWB5_9MICC</name>
<keyword evidence="2" id="KW-0614">Plasmid</keyword>
<dbReference type="EMBL" id="CP159280">
    <property type="protein sequence ID" value="XCH13799.1"/>
    <property type="molecule type" value="Genomic_DNA"/>
</dbReference>
<dbReference type="RefSeq" id="WP_353713506.1">
    <property type="nucleotide sequence ID" value="NZ_CP159280.1"/>
</dbReference>
<gene>
    <name evidence="2" type="ORF">ABRP34_23405</name>
</gene>
<dbReference type="Pfam" id="PF12957">
    <property type="entry name" value="DUF3846"/>
    <property type="match status" value="1"/>
</dbReference>
<feature type="domain" description="DUF3846" evidence="1">
    <location>
        <begin position="10"/>
        <end position="110"/>
    </location>
</feature>
<evidence type="ECO:0000313" key="2">
    <source>
        <dbReference type="EMBL" id="XCH13799.1"/>
    </source>
</evidence>
<dbReference type="InterPro" id="IPR024559">
    <property type="entry name" value="DUF3846"/>
</dbReference>
<reference evidence="2" key="1">
    <citation type="submission" date="2024-06" db="EMBL/GenBank/DDBJ databases">
        <title>Biodegradation of dimethachlon by Arthrobacter sp. K5: mechanistic insights and ecological implications.</title>
        <authorList>
            <person name="Hu S."/>
            <person name="Lu P."/>
        </authorList>
    </citation>
    <scope>NUCLEOTIDE SEQUENCE</scope>
    <source>
        <strain evidence="2">K5</strain>
        <plasmid evidence="2">unnamed</plasmid>
    </source>
</reference>
<dbReference type="AlphaFoldDB" id="A0AAU8EWB5"/>
<proteinExistence type="predicted"/>
<protein>
    <submittedName>
        <fullName evidence="2">DUF3846 domain-containing protein</fullName>
    </submittedName>
</protein>
<sequence length="116" mass="12740">MSTTCTALIVPARLSQPVRTETIDASLPTLQNLVEGNIEAITRGDWHAYLYEEGKIINLPPNIRAGHLIRETGLYLTDIFCGTVVFLGQDAHGEETDVPNYLIGLAEELFDARLSA</sequence>
<evidence type="ECO:0000259" key="1">
    <source>
        <dbReference type="Pfam" id="PF12957"/>
    </source>
</evidence>
<accession>A0AAU8EWB5</accession>